<dbReference type="OrthoDB" id="9799090at2"/>
<dbReference type="SUPFAM" id="SSF81324">
    <property type="entry name" value="Voltage-gated potassium channels"/>
    <property type="match status" value="1"/>
</dbReference>
<feature type="transmembrane region" description="Helical" evidence="12">
    <location>
        <begin position="93"/>
        <end position="113"/>
    </location>
</feature>
<dbReference type="EMBL" id="CP032382">
    <property type="protein sequence ID" value="AYB32438.1"/>
    <property type="molecule type" value="Genomic_DNA"/>
</dbReference>
<evidence type="ECO:0000256" key="4">
    <source>
        <dbReference type="ARBA" id="ARBA00022692"/>
    </source>
</evidence>
<dbReference type="InterPro" id="IPR027359">
    <property type="entry name" value="Volt_channel_dom_sf"/>
</dbReference>
<evidence type="ECO:0000256" key="10">
    <source>
        <dbReference type="ARBA" id="ARBA00023136"/>
    </source>
</evidence>
<dbReference type="Proteomes" id="UP000266183">
    <property type="component" value="Chromosome"/>
</dbReference>
<keyword evidence="10 12" id="KW-0472">Membrane</keyword>
<comment type="subcellular location">
    <subcellularLocation>
        <location evidence="1">Membrane</location>
        <topology evidence="1">Multi-pass membrane protein</topology>
    </subcellularLocation>
</comment>
<evidence type="ECO:0000259" key="13">
    <source>
        <dbReference type="Pfam" id="PF00520"/>
    </source>
</evidence>
<protein>
    <submittedName>
        <fullName evidence="14">Ion transporter</fullName>
    </submittedName>
</protein>
<keyword evidence="6" id="KW-0851">Voltage-gated channel</keyword>
<keyword evidence="9" id="KW-0406">Ion transport</keyword>
<evidence type="ECO:0000313" key="15">
    <source>
        <dbReference type="Proteomes" id="UP000266183"/>
    </source>
</evidence>
<dbReference type="InterPro" id="IPR005821">
    <property type="entry name" value="Ion_trans_dom"/>
</dbReference>
<dbReference type="PANTHER" id="PTHR11537:SF254">
    <property type="entry name" value="POTASSIUM VOLTAGE-GATED CHANNEL PROTEIN SHAB"/>
    <property type="match status" value="1"/>
</dbReference>
<keyword evidence="7" id="KW-0630">Potassium</keyword>
<dbReference type="Gene3D" id="1.20.120.350">
    <property type="entry name" value="Voltage-gated potassium channels. Chain C"/>
    <property type="match status" value="1"/>
</dbReference>
<proteinExistence type="predicted"/>
<reference evidence="15" key="1">
    <citation type="submission" date="2018-09" db="EMBL/GenBank/DDBJ databases">
        <title>Chryseolinea sp. KIS68-18 isolated from soil.</title>
        <authorList>
            <person name="Weon H.-Y."/>
            <person name="Kwon S.-W."/>
            <person name="Lee S.A."/>
        </authorList>
    </citation>
    <scope>NUCLEOTIDE SEQUENCE [LARGE SCALE GENOMIC DNA]</scope>
    <source>
        <strain evidence="15">KIS68-18</strain>
    </source>
</reference>
<dbReference type="RefSeq" id="WP_119755691.1">
    <property type="nucleotide sequence ID" value="NZ_CP032382.1"/>
</dbReference>
<evidence type="ECO:0000256" key="9">
    <source>
        <dbReference type="ARBA" id="ARBA00023065"/>
    </source>
</evidence>
<keyword evidence="11" id="KW-0407">Ion channel</keyword>
<evidence type="ECO:0000256" key="5">
    <source>
        <dbReference type="ARBA" id="ARBA00022826"/>
    </source>
</evidence>
<evidence type="ECO:0000256" key="7">
    <source>
        <dbReference type="ARBA" id="ARBA00022958"/>
    </source>
</evidence>
<dbReference type="Gene3D" id="1.10.287.70">
    <property type="match status" value="1"/>
</dbReference>
<evidence type="ECO:0000313" key="14">
    <source>
        <dbReference type="EMBL" id="AYB32438.1"/>
    </source>
</evidence>
<accession>A0A385SUG1</accession>
<evidence type="ECO:0000256" key="12">
    <source>
        <dbReference type="SAM" id="Phobius"/>
    </source>
</evidence>
<keyword evidence="2" id="KW-0813">Transport</keyword>
<keyword evidence="5" id="KW-0631">Potassium channel</keyword>
<keyword evidence="8 12" id="KW-1133">Transmembrane helix</keyword>
<dbReference type="PRINTS" id="PR00169">
    <property type="entry name" value="KCHANNEL"/>
</dbReference>
<feature type="transmembrane region" description="Helical" evidence="12">
    <location>
        <begin position="188"/>
        <end position="205"/>
    </location>
</feature>
<feature type="transmembrane region" description="Helical" evidence="12">
    <location>
        <begin position="217"/>
        <end position="242"/>
    </location>
</feature>
<dbReference type="FunFam" id="1.10.287.70:FF:000028">
    <property type="entry name" value="potassium voltage-gated channel subfamily D member 3"/>
    <property type="match status" value="1"/>
</dbReference>
<evidence type="ECO:0000256" key="1">
    <source>
        <dbReference type="ARBA" id="ARBA00004141"/>
    </source>
</evidence>
<evidence type="ECO:0000256" key="2">
    <source>
        <dbReference type="ARBA" id="ARBA00022448"/>
    </source>
</evidence>
<dbReference type="PANTHER" id="PTHR11537">
    <property type="entry name" value="VOLTAGE-GATED POTASSIUM CHANNEL"/>
    <property type="match status" value="1"/>
</dbReference>
<dbReference type="GO" id="GO:0001508">
    <property type="term" value="P:action potential"/>
    <property type="evidence" value="ECO:0007669"/>
    <property type="project" value="TreeGrafter"/>
</dbReference>
<evidence type="ECO:0000256" key="3">
    <source>
        <dbReference type="ARBA" id="ARBA00022538"/>
    </source>
</evidence>
<evidence type="ECO:0000256" key="11">
    <source>
        <dbReference type="ARBA" id="ARBA00023303"/>
    </source>
</evidence>
<evidence type="ECO:0000256" key="6">
    <source>
        <dbReference type="ARBA" id="ARBA00022882"/>
    </source>
</evidence>
<keyword evidence="4 12" id="KW-0812">Transmembrane</keyword>
<dbReference type="GO" id="GO:0005249">
    <property type="term" value="F:voltage-gated potassium channel activity"/>
    <property type="evidence" value="ECO:0007669"/>
    <property type="project" value="InterPro"/>
</dbReference>
<feature type="transmembrane region" description="Helical" evidence="12">
    <location>
        <begin position="156"/>
        <end position="176"/>
    </location>
</feature>
<keyword evidence="15" id="KW-1185">Reference proteome</keyword>
<keyword evidence="3" id="KW-0633">Potassium transport</keyword>
<feature type="transmembrane region" description="Helical" evidence="12">
    <location>
        <begin position="23"/>
        <end position="41"/>
    </location>
</feature>
<evidence type="ECO:0000256" key="8">
    <source>
        <dbReference type="ARBA" id="ARBA00022989"/>
    </source>
</evidence>
<dbReference type="InterPro" id="IPR028325">
    <property type="entry name" value="VG_K_chnl"/>
</dbReference>
<gene>
    <name evidence="14" type="ORF">D4L85_18490</name>
</gene>
<dbReference type="AlphaFoldDB" id="A0A385SUG1"/>
<dbReference type="KEGG" id="chk:D4L85_18490"/>
<name>A0A385SUG1_9BACT</name>
<dbReference type="GO" id="GO:0008076">
    <property type="term" value="C:voltage-gated potassium channel complex"/>
    <property type="evidence" value="ECO:0007669"/>
    <property type="project" value="InterPro"/>
</dbReference>
<feature type="domain" description="Ion transport" evidence="13">
    <location>
        <begin position="22"/>
        <end position="244"/>
    </location>
</feature>
<organism evidence="14 15">
    <name type="scientific">Chryseolinea soli</name>
    <dbReference type="NCBI Taxonomy" id="2321403"/>
    <lineage>
        <taxon>Bacteria</taxon>
        <taxon>Pseudomonadati</taxon>
        <taxon>Bacteroidota</taxon>
        <taxon>Cytophagia</taxon>
        <taxon>Cytophagales</taxon>
        <taxon>Fulvivirgaceae</taxon>
        <taxon>Chryseolinea</taxon>
    </lineage>
</organism>
<sequence length="273" mass="31388">MTLRRRLYLILDPTAKGDVWERIFETVLIAIILVNILAIVVDSVKEIDHEYSALFRQIEVFSIFFYTIEYVARIYSIVESPPYSEPVKGRLKYMVTPMAIIDLLAFLPFYLIFLPLDLRFLRIFRLMALFRVFKIARYLQALTIFKQVLAKRKEQLVLSFLFILFILVIISFMMFYAEREAQPDKFSSIPATMWWGIATITTVGYGDMVPITPLGKFLGGVFAIAGVGLLALPAGILSSGFFEMLHNEPVKEKESSICPHCGRDIHEEKEHKA</sequence>
<dbReference type="Pfam" id="PF00520">
    <property type="entry name" value="Ion_trans"/>
    <property type="match status" value="1"/>
</dbReference>